<dbReference type="Pfam" id="PF00085">
    <property type="entry name" value="Thioredoxin"/>
    <property type="match status" value="1"/>
</dbReference>
<protein>
    <submittedName>
        <fullName evidence="5">Thioredoxin</fullName>
        <ecNumber evidence="5">1.8.4.2</ecNumber>
    </submittedName>
</protein>
<reference evidence="5" key="1">
    <citation type="journal article" date="2012" name="PLoS ONE">
        <title>Gene sets for utilization of primary and secondary nutrition supplies in the distal gut of endangered iberian lynx.</title>
        <authorList>
            <person name="Alcaide M."/>
            <person name="Messina E."/>
            <person name="Richter M."/>
            <person name="Bargiela R."/>
            <person name="Peplies J."/>
            <person name="Huws S.A."/>
            <person name="Newbold C.J."/>
            <person name="Golyshin P.N."/>
            <person name="Simon M.A."/>
            <person name="Lopez G."/>
            <person name="Yakimov M.M."/>
            <person name="Ferrer M."/>
        </authorList>
    </citation>
    <scope>NUCLEOTIDE SEQUENCE</scope>
</reference>
<dbReference type="AlphaFoldDB" id="J9DCU6"/>
<evidence type="ECO:0000256" key="1">
    <source>
        <dbReference type="ARBA" id="ARBA00022448"/>
    </source>
</evidence>
<comment type="caution">
    <text evidence="5">The sequence shown here is derived from an EMBL/GenBank/DDBJ whole genome shotgun (WGS) entry which is preliminary data.</text>
</comment>
<dbReference type="PANTHER" id="PTHR45663:SF11">
    <property type="entry name" value="GEO12009P1"/>
    <property type="match status" value="1"/>
</dbReference>
<sequence>METINNYLPYLQGYDYTGKTPVVLDFYATWCGPCKALSPLLQRLASAYEGRLKVLKVDVDKNQALAQAARIQSIPTLFFIDLQGNIERTVGGLPYPVLVEHAEALLKK</sequence>
<dbReference type="InterPro" id="IPR013766">
    <property type="entry name" value="Thioredoxin_domain"/>
</dbReference>
<dbReference type="Gene3D" id="3.40.30.10">
    <property type="entry name" value="Glutaredoxin"/>
    <property type="match status" value="1"/>
</dbReference>
<keyword evidence="2" id="KW-0249">Electron transport</keyword>
<dbReference type="SUPFAM" id="SSF52833">
    <property type="entry name" value="Thioredoxin-like"/>
    <property type="match status" value="1"/>
</dbReference>
<dbReference type="PRINTS" id="PR00421">
    <property type="entry name" value="THIOREDOXIN"/>
</dbReference>
<evidence type="ECO:0000256" key="2">
    <source>
        <dbReference type="ARBA" id="ARBA00022982"/>
    </source>
</evidence>
<keyword evidence="1" id="KW-0813">Transport</keyword>
<feature type="domain" description="Thioredoxin" evidence="4">
    <location>
        <begin position="1"/>
        <end position="107"/>
    </location>
</feature>
<dbReference type="GO" id="GO:0005737">
    <property type="term" value="C:cytoplasm"/>
    <property type="evidence" value="ECO:0007669"/>
    <property type="project" value="TreeGrafter"/>
</dbReference>
<name>J9DCU6_9ZZZZ</name>
<keyword evidence="5" id="KW-0560">Oxidoreductase</keyword>
<dbReference type="GO" id="GO:0019153">
    <property type="term" value="F:protein-disulfide reductase (glutathione) activity"/>
    <property type="evidence" value="ECO:0007669"/>
    <property type="project" value="UniProtKB-EC"/>
</dbReference>
<organism evidence="5">
    <name type="scientific">gut metagenome</name>
    <dbReference type="NCBI Taxonomy" id="749906"/>
    <lineage>
        <taxon>unclassified sequences</taxon>
        <taxon>metagenomes</taxon>
        <taxon>organismal metagenomes</taxon>
    </lineage>
</organism>
<dbReference type="InterPro" id="IPR036249">
    <property type="entry name" value="Thioredoxin-like_sf"/>
</dbReference>
<dbReference type="PROSITE" id="PS51352">
    <property type="entry name" value="THIOREDOXIN_2"/>
    <property type="match status" value="1"/>
</dbReference>
<evidence type="ECO:0000313" key="5">
    <source>
        <dbReference type="EMBL" id="EJX10801.1"/>
    </source>
</evidence>
<proteinExistence type="predicted"/>
<dbReference type="PANTHER" id="PTHR45663">
    <property type="entry name" value="GEO12009P1"/>
    <property type="match status" value="1"/>
</dbReference>
<accession>J9DCU6</accession>
<evidence type="ECO:0000256" key="3">
    <source>
        <dbReference type="ARBA" id="ARBA00023157"/>
    </source>
</evidence>
<evidence type="ECO:0000259" key="4">
    <source>
        <dbReference type="PROSITE" id="PS51352"/>
    </source>
</evidence>
<dbReference type="EMBL" id="AMCI01000075">
    <property type="protein sequence ID" value="EJX10801.1"/>
    <property type="molecule type" value="Genomic_DNA"/>
</dbReference>
<keyword evidence="3" id="KW-1015">Disulfide bond</keyword>
<dbReference type="InterPro" id="IPR017937">
    <property type="entry name" value="Thioredoxin_CS"/>
</dbReference>
<dbReference type="CDD" id="cd02947">
    <property type="entry name" value="TRX_family"/>
    <property type="match status" value="1"/>
</dbReference>
<dbReference type="PROSITE" id="PS00194">
    <property type="entry name" value="THIOREDOXIN_1"/>
    <property type="match status" value="1"/>
</dbReference>
<dbReference type="EC" id="1.8.4.2" evidence="5"/>
<gene>
    <name evidence="5" type="ORF">EVA_00503</name>
</gene>